<name>A0ABT1SW96_9SPHI</name>
<dbReference type="InterPro" id="IPR001173">
    <property type="entry name" value="Glyco_trans_2-like"/>
</dbReference>
<proteinExistence type="inferred from homology"/>
<feature type="transmembrane region" description="Helical" evidence="2">
    <location>
        <begin position="250"/>
        <end position="271"/>
    </location>
</feature>
<dbReference type="SUPFAM" id="SSF53448">
    <property type="entry name" value="Nucleotide-diphospho-sugar transferases"/>
    <property type="match status" value="1"/>
</dbReference>
<evidence type="ECO:0000313" key="5">
    <source>
        <dbReference type="Proteomes" id="UP001204376"/>
    </source>
</evidence>
<keyword evidence="5" id="KW-1185">Reference proteome</keyword>
<reference evidence="4 5" key="1">
    <citation type="submission" date="2022-07" db="EMBL/GenBank/DDBJ databases">
        <title>Mucilaginibacter sp. JC4.</title>
        <authorList>
            <person name="Le V."/>
            <person name="Ko S.-R."/>
            <person name="Ahn C.-Y."/>
            <person name="Oh H.-M."/>
        </authorList>
    </citation>
    <scope>NUCLEOTIDE SEQUENCE [LARGE SCALE GENOMIC DNA]</scope>
    <source>
        <strain evidence="4 5">JC4</strain>
    </source>
</reference>
<dbReference type="Gene3D" id="3.90.550.10">
    <property type="entry name" value="Spore Coat Polysaccharide Biosynthesis Protein SpsA, Chain A"/>
    <property type="match status" value="1"/>
</dbReference>
<dbReference type="RefSeq" id="WP_256536695.1">
    <property type="nucleotide sequence ID" value="NZ_JANHOH010000001.1"/>
</dbReference>
<dbReference type="EMBL" id="JANHOH010000001">
    <property type="protein sequence ID" value="MCQ6956480.1"/>
    <property type="molecule type" value="Genomic_DNA"/>
</dbReference>
<feature type="domain" description="Glycosyltransferase 2-like" evidence="3">
    <location>
        <begin position="32"/>
        <end position="151"/>
    </location>
</feature>
<protein>
    <submittedName>
        <fullName evidence="4">Glycosyltransferase family 2 protein</fullName>
    </submittedName>
</protein>
<keyword evidence="2" id="KW-1133">Transmembrane helix</keyword>
<accession>A0ABT1SW96</accession>
<dbReference type="PANTHER" id="PTHR43630:SF2">
    <property type="entry name" value="GLYCOSYLTRANSFERASE"/>
    <property type="match status" value="1"/>
</dbReference>
<dbReference type="Proteomes" id="UP001204376">
    <property type="component" value="Unassembled WGS sequence"/>
</dbReference>
<dbReference type="PANTHER" id="PTHR43630">
    <property type="entry name" value="POLY-BETA-1,6-N-ACETYL-D-GLUCOSAMINE SYNTHASE"/>
    <property type="match status" value="1"/>
</dbReference>
<evidence type="ECO:0000256" key="2">
    <source>
        <dbReference type="SAM" id="Phobius"/>
    </source>
</evidence>
<sequence length="300" mass="34970">MKTTLIYNPQEFTKLKSISIKPAYNIDTLDLTIAIPVKNEELNLPKCLAAIGPDLARHIVVIDSCSTDNTRKIAEDFGAEVIDFYWDGKFPKKRNWFLRNYRFKTKWVLFLDADEYFTAAFKSELQSAICCEDKAGYWLSYSVYFLGKKLKGGYPLRKLALFKVGSGEYEKIDEHKWSQLDMEVHEHPIIIGQLGVIKSKIDHYDLRGTSNFVLKHNEYASWEAERYLKAKNNPNSSDGWTIQQHIKYRLMSSVLIIPLFFCGSFFLYGGFRDGIRGFAHAILRMSYYMQIYCRIREHRS</sequence>
<dbReference type="InterPro" id="IPR029044">
    <property type="entry name" value="Nucleotide-diphossugar_trans"/>
</dbReference>
<evidence type="ECO:0000259" key="3">
    <source>
        <dbReference type="Pfam" id="PF00535"/>
    </source>
</evidence>
<dbReference type="CDD" id="cd02511">
    <property type="entry name" value="Beta4Glucosyltransferase"/>
    <property type="match status" value="1"/>
</dbReference>
<gene>
    <name evidence="4" type="ORF">NPE20_00845</name>
</gene>
<keyword evidence="2" id="KW-0472">Membrane</keyword>
<organism evidence="4 5">
    <name type="scientific">Mucilaginibacter aquariorum</name>
    <dbReference type="NCBI Taxonomy" id="2967225"/>
    <lineage>
        <taxon>Bacteria</taxon>
        <taxon>Pseudomonadati</taxon>
        <taxon>Bacteroidota</taxon>
        <taxon>Sphingobacteriia</taxon>
        <taxon>Sphingobacteriales</taxon>
        <taxon>Sphingobacteriaceae</taxon>
        <taxon>Mucilaginibacter</taxon>
    </lineage>
</organism>
<comment type="similarity">
    <text evidence="1">Belongs to the glycosyltransferase 2 family. WaaE/KdtX subfamily.</text>
</comment>
<dbReference type="Pfam" id="PF00535">
    <property type="entry name" value="Glycos_transf_2"/>
    <property type="match status" value="1"/>
</dbReference>
<evidence type="ECO:0000313" key="4">
    <source>
        <dbReference type="EMBL" id="MCQ6956480.1"/>
    </source>
</evidence>
<comment type="caution">
    <text evidence="4">The sequence shown here is derived from an EMBL/GenBank/DDBJ whole genome shotgun (WGS) entry which is preliminary data.</text>
</comment>
<evidence type="ECO:0000256" key="1">
    <source>
        <dbReference type="ARBA" id="ARBA00038494"/>
    </source>
</evidence>
<keyword evidence="2" id="KW-0812">Transmembrane</keyword>